<evidence type="ECO:0000313" key="5">
    <source>
        <dbReference type="Proteomes" id="UP001620514"/>
    </source>
</evidence>
<dbReference type="Proteomes" id="UP000054683">
    <property type="component" value="Unassembled WGS sequence"/>
</dbReference>
<accession>A0A158J8P0</accession>
<sequence length="64" mass="7173">MRDKRACGNSKEPQNGSASNFSNHERQSHNAEKCCNAPWNKDFLIVALVSLRSIAGLFKTFYAI</sequence>
<reference evidence="2 5" key="3">
    <citation type="submission" date="2024-11" db="EMBL/GenBank/DDBJ databases">
        <title>Using genomics to understand microbial adaptation to soil warming.</title>
        <authorList>
            <person name="Deangelis K.M. PhD."/>
        </authorList>
    </citation>
    <scope>NUCLEOTIDE SEQUENCE [LARGE SCALE GENOMIC DNA]</scope>
    <source>
        <strain evidence="2 5">GAS97</strain>
    </source>
</reference>
<keyword evidence="5" id="KW-1185">Reference proteome</keyword>
<dbReference type="AlphaFoldDB" id="A0A158J8P0"/>
<dbReference type="EMBL" id="FCOK02000074">
    <property type="protein sequence ID" value="SAL64769.1"/>
    <property type="molecule type" value="Genomic_DNA"/>
</dbReference>
<reference evidence="3 4" key="1">
    <citation type="submission" date="2016-01" db="EMBL/GenBank/DDBJ databases">
        <authorList>
            <person name="Oliw E.H."/>
        </authorList>
    </citation>
    <scope>NUCLEOTIDE SEQUENCE [LARGE SCALE GENOMIC DNA]</scope>
    <source>
        <strain evidence="3">LMG 27134</strain>
    </source>
</reference>
<gene>
    <name evidence="2" type="ORF">ABH943_007107</name>
    <name evidence="3" type="ORF">AWB69_07298</name>
</gene>
<feature type="region of interest" description="Disordered" evidence="1">
    <location>
        <begin position="1"/>
        <end position="26"/>
    </location>
</feature>
<protein>
    <submittedName>
        <fullName evidence="3">Uncharacterized protein</fullName>
    </submittedName>
</protein>
<organism evidence="3 4">
    <name type="scientific">Caballeronia udeis</name>
    <dbReference type="NCBI Taxonomy" id="1232866"/>
    <lineage>
        <taxon>Bacteria</taxon>
        <taxon>Pseudomonadati</taxon>
        <taxon>Pseudomonadota</taxon>
        <taxon>Betaproteobacteria</taxon>
        <taxon>Burkholderiales</taxon>
        <taxon>Burkholderiaceae</taxon>
        <taxon>Caballeronia</taxon>
    </lineage>
</organism>
<feature type="compositionally biased region" description="Polar residues" evidence="1">
    <location>
        <begin position="11"/>
        <end position="22"/>
    </location>
</feature>
<evidence type="ECO:0000313" key="2">
    <source>
        <dbReference type="EMBL" id="MFK4447075.1"/>
    </source>
</evidence>
<dbReference type="EMBL" id="JBIYDN010000031">
    <property type="protein sequence ID" value="MFK4447075.1"/>
    <property type="molecule type" value="Genomic_DNA"/>
</dbReference>
<evidence type="ECO:0000256" key="1">
    <source>
        <dbReference type="SAM" id="MobiDB-lite"/>
    </source>
</evidence>
<dbReference type="Proteomes" id="UP001620514">
    <property type="component" value="Unassembled WGS sequence"/>
</dbReference>
<evidence type="ECO:0000313" key="3">
    <source>
        <dbReference type="EMBL" id="SAL64769.1"/>
    </source>
</evidence>
<evidence type="ECO:0000313" key="4">
    <source>
        <dbReference type="Proteomes" id="UP000054683"/>
    </source>
</evidence>
<reference evidence="2" key="2">
    <citation type="submission" date="2024-10" db="EMBL/GenBank/DDBJ databases">
        <authorList>
            <person name="Deangelis K."/>
            <person name="Huntemann M."/>
            <person name="Clum A."/>
            <person name="Wang J."/>
            <person name="Palaniappan K."/>
            <person name="Ritter S."/>
            <person name="Chen I.-M."/>
            <person name="Stamatis D."/>
            <person name="Reddy T."/>
            <person name="O'Malley R."/>
            <person name="Daum C."/>
            <person name="Ng V."/>
            <person name="Ivanova N."/>
            <person name="Kyrpides N."/>
            <person name="Woyke T."/>
        </authorList>
    </citation>
    <scope>NUCLEOTIDE SEQUENCE</scope>
    <source>
        <strain evidence="2">GAS97</strain>
    </source>
</reference>
<name>A0A158J8P0_9BURK</name>
<proteinExistence type="predicted"/>